<evidence type="ECO:0000313" key="7">
    <source>
        <dbReference type="EMBL" id="MBO8430405.1"/>
    </source>
</evidence>
<sequence length="398" mass="43928">MLSGKNILIGISGGIAAYKICELIRMFKRQNANVRVICTPNALNFVTKLTLQNLSQNEVGIQEFDVADFKPEHISYADEADIMIIAPATANTISKIATGICDNLLTSVVCAFKKPVIIAPAMNSNMLNNPVIQENLKKLASLGYKILEPESGFLACGYEGKGRLCSLEKIFDEAAAILNNTGSKKKYVITAGGTVEDIDPVRYISNYSSGKMGIALADEAFFQGNDVVLISTVEVNRPYKIIKVKSAQDMQNAVNEEFETADCIIMAAAVADYRVKNKSEQKMKKTSDSEITLTLVKNPDILKSLCERKKEEMLKQVQPDRIIVGFCAESENLLENAREKIQKKGCDFLIANDISRKDIGFSSDYNEVTILDKTGGIKKLERASKNEIAREILKEINE</sequence>
<evidence type="ECO:0000259" key="6">
    <source>
        <dbReference type="Pfam" id="PF04127"/>
    </source>
</evidence>
<comment type="cofactor">
    <cofactor evidence="3">
        <name>Mg(2+)</name>
        <dbReference type="ChEBI" id="CHEBI:18420"/>
    </cofactor>
</comment>
<dbReference type="PANTHER" id="PTHR14359:SF6">
    <property type="entry name" value="PHOSPHOPANTOTHENOYLCYSTEINE DECARBOXYLASE"/>
    <property type="match status" value="1"/>
</dbReference>
<organism evidence="7 8">
    <name type="scientific">Candidatus Scatousia excrementipullorum</name>
    <dbReference type="NCBI Taxonomy" id="2840936"/>
    <lineage>
        <taxon>Bacteria</taxon>
        <taxon>Candidatus Scatousia</taxon>
    </lineage>
</organism>
<dbReference type="Gene3D" id="3.40.50.1950">
    <property type="entry name" value="Flavin prenyltransferase-like"/>
    <property type="match status" value="1"/>
</dbReference>
<feature type="region of interest" description="Phosphopantothenate--cysteine ligase" evidence="3">
    <location>
        <begin position="187"/>
        <end position="398"/>
    </location>
</feature>
<dbReference type="GO" id="GO:0015941">
    <property type="term" value="P:pantothenate catabolic process"/>
    <property type="evidence" value="ECO:0007669"/>
    <property type="project" value="InterPro"/>
</dbReference>
<keyword evidence="3" id="KW-0479">Metal-binding</keyword>
<keyword evidence="3 4" id="KW-0285">Flavoprotein</keyword>
<feature type="binding site" evidence="3">
    <location>
        <position position="282"/>
    </location>
    <ligand>
        <name>CTP</name>
        <dbReference type="ChEBI" id="CHEBI:37563"/>
    </ligand>
</feature>
<evidence type="ECO:0000313" key="8">
    <source>
        <dbReference type="Proteomes" id="UP000823632"/>
    </source>
</evidence>
<keyword evidence="1 3" id="KW-0210">Decarboxylase</keyword>
<comment type="cofactor">
    <cofactor evidence="3">
        <name>FMN</name>
        <dbReference type="ChEBI" id="CHEBI:58210"/>
    </cofactor>
    <text evidence="3">Binds 1 FMN per subunit.</text>
</comment>
<evidence type="ECO:0000259" key="5">
    <source>
        <dbReference type="Pfam" id="PF02441"/>
    </source>
</evidence>
<dbReference type="EC" id="6.3.2.5" evidence="3"/>
<keyword evidence="3 4" id="KW-0436">Ligase</keyword>
<dbReference type="InterPro" id="IPR036551">
    <property type="entry name" value="Flavin_trans-like"/>
</dbReference>
<dbReference type="SUPFAM" id="SSF102645">
    <property type="entry name" value="CoaB-like"/>
    <property type="match status" value="1"/>
</dbReference>
<dbReference type="GO" id="GO:0071513">
    <property type="term" value="C:phosphopantothenoylcysteine decarboxylase complex"/>
    <property type="evidence" value="ECO:0007669"/>
    <property type="project" value="TreeGrafter"/>
</dbReference>
<evidence type="ECO:0000256" key="4">
    <source>
        <dbReference type="RuleBase" id="RU364078"/>
    </source>
</evidence>
<dbReference type="SUPFAM" id="SSF52507">
    <property type="entry name" value="Homo-oligomeric flavin-containing Cys decarboxylases, HFCD"/>
    <property type="match status" value="1"/>
</dbReference>
<feature type="binding site" evidence="3">
    <location>
        <begin position="299"/>
        <end position="302"/>
    </location>
    <ligand>
        <name>CTP</name>
        <dbReference type="ChEBI" id="CHEBI:37563"/>
    </ligand>
</feature>
<feature type="active site" description="Proton donor" evidence="3">
    <location>
        <position position="156"/>
    </location>
</feature>
<dbReference type="GO" id="GO:0015937">
    <property type="term" value="P:coenzyme A biosynthetic process"/>
    <property type="evidence" value="ECO:0007669"/>
    <property type="project" value="UniProtKB-UniRule"/>
</dbReference>
<comment type="similarity">
    <text evidence="3 4">In the N-terminal section; belongs to the HFCD (homo-oligomeric flavin containing Cys decarboxylase) superfamily.</text>
</comment>
<feature type="domain" description="DNA/pantothenate metabolism flavoprotein C-terminal" evidence="6">
    <location>
        <begin position="184"/>
        <end position="397"/>
    </location>
</feature>
<dbReference type="AlphaFoldDB" id="A0A9D9DQM2"/>
<feature type="binding site" evidence="3">
    <location>
        <position position="340"/>
    </location>
    <ligand>
        <name>CTP</name>
        <dbReference type="ChEBI" id="CHEBI:37563"/>
    </ligand>
</feature>
<dbReference type="GO" id="GO:0010181">
    <property type="term" value="F:FMN binding"/>
    <property type="evidence" value="ECO:0007669"/>
    <property type="project" value="UniProtKB-UniRule"/>
</dbReference>
<feature type="binding site" evidence="3">
    <location>
        <position position="272"/>
    </location>
    <ligand>
        <name>CTP</name>
        <dbReference type="ChEBI" id="CHEBI:37563"/>
    </ligand>
</feature>
<keyword evidence="3 4" id="KW-0288">FMN</keyword>
<name>A0A9D9DQM2_9BACT</name>
<evidence type="ECO:0000256" key="1">
    <source>
        <dbReference type="ARBA" id="ARBA00022793"/>
    </source>
</evidence>
<feature type="binding site" evidence="3">
    <location>
        <position position="326"/>
    </location>
    <ligand>
        <name>CTP</name>
        <dbReference type="ChEBI" id="CHEBI:37563"/>
    </ligand>
</feature>
<dbReference type="NCBIfam" id="TIGR00521">
    <property type="entry name" value="coaBC_dfp"/>
    <property type="match status" value="1"/>
</dbReference>
<dbReference type="InterPro" id="IPR007085">
    <property type="entry name" value="DNA/pantothenate-metab_flavo_C"/>
</dbReference>
<dbReference type="Gene3D" id="3.40.50.10300">
    <property type="entry name" value="CoaB-like"/>
    <property type="match status" value="1"/>
</dbReference>
<dbReference type="InterPro" id="IPR003382">
    <property type="entry name" value="Flavoprotein"/>
</dbReference>
<comment type="pathway">
    <text evidence="3 4">Cofactor biosynthesis; coenzyme A biosynthesis; CoA from (R)-pantothenate: step 2/5.</text>
</comment>
<dbReference type="EMBL" id="JADIND010000074">
    <property type="protein sequence ID" value="MBO8430405.1"/>
    <property type="molecule type" value="Genomic_DNA"/>
</dbReference>
<dbReference type="InterPro" id="IPR035929">
    <property type="entry name" value="CoaB-like_sf"/>
</dbReference>
<dbReference type="HAMAP" id="MF_02225">
    <property type="entry name" value="CoaBC"/>
    <property type="match status" value="1"/>
</dbReference>
<accession>A0A9D9DQM2</accession>
<dbReference type="Pfam" id="PF02441">
    <property type="entry name" value="Flavoprotein"/>
    <property type="match status" value="1"/>
</dbReference>
<dbReference type="EC" id="4.1.1.36" evidence="3"/>
<comment type="catalytic activity">
    <reaction evidence="3 4">
        <text>(R)-4'-phosphopantothenate + L-cysteine + CTP = N-[(R)-4-phosphopantothenoyl]-L-cysteine + CMP + diphosphate + H(+)</text>
        <dbReference type="Rhea" id="RHEA:19397"/>
        <dbReference type="ChEBI" id="CHEBI:10986"/>
        <dbReference type="ChEBI" id="CHEBI:15378"/>
        <dbReference type="ChEBI" id="CHEBI:33019"/>
        <dbReference type="ChEBI" id="CHEBI:35235"/>
        <dbReference type="ChEBI" id="CHEBI:37563"/>
        <dbReference type="ChEBI" id="CHEBI:59458"/>
        <dbReference type="ChEBI" id="CHEBI:60377"/>
        <dbReference type="EC" id="6.3.2.5"/>
    </reaction>
</comment>
<comment type="similarity">
    <text evidence="3 4">In the C-terminal section; belongs to the PPC synthetase family.</text>
</comment>
<comment type="function">
    <text evidence="4">Catalyzes two steps in the biosynthesis of coenzyme A. In the first step cysteine is conjugated to 4'-phosphopantothenate to form 4-phosphopantothenoylcysteine, in the latter compound is decarboxylated to form 4'-phosphopantotheine.</text>
</comment>
<feature type="domain" description="Flavoprotein" evidence="5">
    <location>
        <begin position="5"/>
        <end position="171"/>
    </location>
</feature>
<dbReference type="Proteomes" id="UP000823632">
    <property type="component" value="Unassembled WGS sequence"/>
</dbReference>
<feature type="region of interest" description="Phosphopantothenoylcysteine decarboxylase" evidence="3">
    <location>
        <begin position="1"/>
        <end position="186"/>
    </location>
</feature>
<dbReference type="GO" id="GO:0004633">
    <property type="term" value="F:phosphopantothenoylcysteine decarboxylase activity"/>
    <property type="evidence" value="ECO:0007669"/>
    <property type="project" value="UniProtKB-UniRule"/>
</dbReference>
<evidence type="ECO:0000256" key="2">
    <source>
        <dbReference type="ARBA" id="ARBA00023239"/>
    </source>
</evidence>
<feature type="binding site" evidence="3">
    <location>
        <position position="344"/>
    </location>
    <ligand>
        <name>CTP</name>
        <dbReference type="ChEBI" id="CHEBI:37563"/>
    </ligand>
</feature>
<comment type="catalytic activity">
    <reaction evidence="3 4">
        <text>N-[(R)-4-phosphopantothenoyl]-L-cysteine + H(+) = (R)-4'-phosphopantetheine + CO2</text>
        <dbReference type="Rhea" id="RHEA:16793"/>
        <dbReference type="ChEBI" id="CHEBI:15378"/>
        <dbReference type="ChEBI" id="CHEBI:16526"/>
        <dbReference type="ChEBI" id="CHEBI:59458"/>
        <dbReference type="ChEBI" id="CHEBI:61723"/>
        <dbReference type="EC" id="4.1.1.36"/>
    </reaction>
</comment>
<keyword evidence="3" id="KW-0460">Magnesium</keyword>
<dbReference type="PANTHER" id="PTHR14359">
    <property type="entry name" value="HOMO-OLIGOMERIC FLAVIN CONTAINING CYS DECARBOXYLASE FAMILY"/>
    <property type="match status" value="1"/>
</dbReference>
<dbReference type="GO" id="GO:0046872">
    <property type="term" value="F:metal ion binding"/>
    <property type="evidence" value="ECO:0007669"/>
    <property type="project" value="UniProtKB-KW"/>
</dbReference>
<proteinExistence type="inferred from homology"/>
<comment type="caution">
    <text evidence="7">The sequence shown here is derived from an EMBL/GenBank/DDBJ whole genome shotgun (WGS) entry which is preliminary data.</text>
</comment>
<keyword evidence="2 3" id="KW-0456">Lyase</keyword>
<dbReference type="GO" id="GO:0004632">
    <property type="term" value="F:phosphopantothenate--cysteine ligase activity"/>
    <property type="evidence" value="ECO:0007669"/>
    <property type="project" value="UniProtKB-UniRule"/>
</dbReference>
<protein>
    <recommendedName>
        <fullName evidence="3">Coenzyme A biosynthesis bifunctional protein CoaBC</fullName>
    </recommendedName>
    <alternativeName>
        <fullName evidence="3">DNA/pantothenate metabolism flavoprotein</fullName>
    </alternativeName>
    <alternativeName>
        <fullName evidence="3">Phosphopantothenoylcysteine synthetase/decarboxylase</fullName>
        <shortName evidence="3">PPCS-PPCDC</shortName>
    </alternativeName>
    <domain>
        <recommendedName>
            <fullName evidence="3">Phosphopantothenoylcysteine decarboxylase</fullName>
            <shortName evidence="3">PPC decarboxylase</shortName>
            <shortName evidence="3">PPC-DC</shortName>
            <ecNumber evidence="3">4.1.1.36</ecNumber>
        </recommendedName>
        <alternativeName>
            <fullName evidence="3">CoaC</fullName>
        </alternativeName>
    </domain>
    <domain>
        <recommendedName>
            <fullName evidence="3">Phosphopantothenate--cysteine ligase</fullName>
            <ecNumber evidence="3">6.3.2.5</ecNumber>
        </recommendedName>
        <alternativeName>
            <fullName evidence="3">CoaB</fullName>
        </alternativeName>
        <alternativeName>
            <fullName evidence="3">Phosphopantothenoylcysteine synthetase</fullName>
            <shortName evidence="3">PPC synthetase</shortName>
            <shortName evidence="3">PPC-S</shortName>
        </alternativeName>
    </domain>
</protein>
<comment type="pathway">
    <text evidence="3 4">Cofactor biosynthesis; coenzyme A biosynthesis; CoA from (R)-pantothenate: step 3/5.</text>
</comment>
<evidence type="ECO:0000256" key="3">
    <source>
        <dbReference type="HAMAP-Rule" id="MF_02225"/>
    </source>
</evidence>
<dbReference type="Pfam" id="PF04127">
    <property type="entry name" value="DFP"/>
    <property type="match status" value="1"/>
</dbReference>
<reference evidence="7" key="1">
    <citation type="submission" date="2020-10" db="EMBL/GenBank/DDBJ databases">
        <authorList>
            <person name="Gilroy R."/>
        </authorList>
    </citation>
    <scope>NUCLEOTIDE SEQUENCE</scope>
    <source>
        <strain evidence="7">10192</strain>
    </source>
</reference>
<keyword evidence="3" id="KW-0511">Multifunctional enzyme</keyword>
<gene>
    <name evidence="3 7" type="primary">coaBC</name>
    <name evidence="7" type="ORF">IAC76_03385</name>
</gene>
<reference evidence="7" key="2">
    <citation type="journal article" date="2021" name="PeerJ">
        <title>Extensive microbial diversity within the chicken gut microbiome revealed by metagenomics and culture.</title>
        <authorList>
            <person name="Gilroy R."/>
            <person name="Ravi A."/>
            <person name="Getino M."/>
            <person name="Pursley I."/>
            <person name="Horton D.L."/>
            <person name="Alikhan N.F."/>
            <person name="Baker D."/>
            <person name="Gharbi K."/>
            <person name="Hall N."/>
            <person name="Watson M."/>
            <person name="Adriaenssens E.M."/>
            <person name="Foster-Nyarko E."/>
            <person name="Jarju S."/>
            <person name="Secka A."/>
            <person name="Antonio M."/>
            <person name="Oren A."/>
            <person name="Chaudhuri R.R."/>
            <person name="La Ragione R."/>
            <person name="Hildebrand F."/>
            <person name="Pallen M.J."/>
        </authorList>
    </citation>
    <scope>NUCLEOTIDE SEQUENCE</scope>
    <source>
        <strain evidence="7">10192</strain>
    </source>
</reference>
<comment type="function">
    <text evidence="3">Catalyzes two sequential steps in the biosynthesis of coenzyme A. In the first step cysteine is conjugated to 4'-phosphopantothenate to form 4-phosphopantothenoylcysteine. In the second step the latter compound is decarboxylated to form 4'-phosphopantotheine.</text>
</comment>
<comment type="caution">
    <text evidence="3">Lacks conserved residue(s) required for the propagation of feature annotation.</text>
</comment>
<dbReference type="InterPro" id="IPR005252">
    <property type="entry name" value="CoaBC"/>
</dbReference>